<dbReference type="EMBL" id="LXQA011447495">
    <property type="protein sequence ID" value="MCI97562.1"/>
    <property type="molecule type" value="Genomic_DNA"/>
</dbReference>
<keyword evidence="3" id="KW-1185">Reference proteome</keyword>
<evidence type="ECO:0000313" key="2">
    <source>
        <dbReference type="EMBL" id="MCI97562.1"/>
    </source>
</evidence>
<evidence type="ECO:0000256" key="1">
    <source>
        <dbReference type="SAM" id="MobiDB-lite"/>
    </source>
</evidence>
<feature type="region of interest" description="Disordered" evidence="1">
    <location>
        <begin position="1"/>
        <end position="30"/>
    </location>
</feature>
<name>A0A392WCY0_9FABA</name>
<comment type="caution">
    <text evidence="2">The sequence shown here is derived from an EMBL/GenBank/DDBJ whole genome shotgun (WGS) entry which is preliminary data.</text>
</comment>
<reference evidence="2 3" key="1">
    <citation type="journal article" date="2018" name="Front. Plant Sci.">
        <title>Red Clover (Trifolium pratense) and Zigzag Clover (T. medium) - A Picture of Genomic Similarities and Differences.</title>
        <authorList>
            <person name="Dluhosova J."/>
            <person name="Istvanek J."/>
            <person name="Nedelnik J."/>
            <person name="Repkova J."/>
        </authorList>
    </citation>
    <scope>NUCLEOTIDE SEQUENCE [LARGE SCALE GENOMIC DNA]</scope>
    <source>
        <strain evidence="3">cv. 10/8</strain>
        <tissue evidence="2">Leaf</tissue>
    </source>
</reference>
<proteinExistence type="predicted"/>
<evidence type="ECO:0000313" key="3">
    <source>
        <dbReference type="Proteomes" id="UP000265520"/>
    </source>
</evidence>
<organism evidence="2 3">
    <name type="scientific">Trifolium medium</name>
    <dbReference type="NCBI Taxonomy" id="97028"/>
    <lineage>
        <taxon>Eukaryota</taxon>
        <taxon>Viridiplantae</taxon>
        <taxon>Streptophyta</taxon>
        <taxon>Embryophyta</taxon>
        <taxon>Tracheophyta</taxon>
        <taxon>Spermatophyta</taxon>
        <taxon>Magnoliopsida</taxon>
        <taxon>eudicotyledons</taxon>
        <taxon>Gunneridae</taxon>
        <taxon>Pentapetalae</taxon>
        <taxon>rosids</taxon>
        <taxon>fabids</taxon>
        <taxon>Fabales</taxon>
        <taxon>Fabaceae</taxon>
        <taxon>Papilionoideae</taxon>
        <taxon>50 kb inversion clade</taxon>
        <taxon>NPAAA clade</taxon>
        <taxon>Hologalegina</taxon>
        <taxon>IRL clade</taxon>
        <taxon>Trifolieae</taxon>
        <taxon>Trifolium</taxon>
    </lineage>
</organism>
<feature type="non-terminal residue" evidence="2">
    <location>
        <position position="1"/>
    </location>
</feature>
<accession>A0A392WCY0</accession>
<protein>
    <submittedName>
        <fullName evidence="2">Uncharacterized protein</fullName>
    </submittedName>
</protein>
<dbReference type="AlphaFoldDB" id="A0A392WCY0"/>
<sequence length="47" mass="5120">PEYGLGRPMNLACSSSEIPSDGSPDRSHKFPKFSSLRLLVRPSPASF</sequence>
<dbReference type="Proteomes" id="UP000265520">
    <property type="component" value="Unassembled WGS sequence"/>
</dbReference>